<reference evidence="1" key="1">
    <citation type="submission" date="2020-06" db="EMBL/GenBank/DDBJ databases">
        <title>Draft genome of Bugula neritina, a colonial animal packing powerful symbionts and potential medicines.</title>
        <authorList>
            <person name="Rayko M."/>
        </authorList>
    </citation>
    <scope>NUCLEOTIDE SEQUENCE [LARGE SCALE GENOMIC DNA]</scope>
    <source>
        <strain evidence="1">Kwan_BN1</strain>
    </source>
</reference>
<accession>A0A7J7JAF5</accession>
<dbReference type="PANTHER" id="PTHR21054:SF2">
    <property type="entry name" value="MIP04191P"/>
    <property type="match status" value="1"/>
</dbReference>
<dbReference type="PANTHER" id="PTHR21054">
    <property type="entry name" value="ZINC METALLOPROTEINASE-RELATED"/>
    <property type="match status" value="1"/>
</dbReference>
<sequence length="360" mass="40117">MYAMTSKDLWRSLAKEIMSSDDIKNKSNSKFLAFVSCTRYDGQNWNSSWKHRDIVASTCGHIALGGGGLALLGSATLHTWADSLENLVSCFTDEKLIDRSVLMDDSAYRLTYWANFSTGLGAALHELGHTFDLPHSASGIMSRGFDNIHMFFVLPGSRPISQSTQPSADNFNDYRNKLKSLSDQLKEKRLKTVSQINDKTVSSQGKPRSRVKTASGDSAAFWCNGETHSIPVAAKKTGEDVKSKVSTWAFESALMLRYNRWFMNDNQVQKIDCSLNTLILTQSGVTSSCGMRVLQIFYKCLDQVVFSQHFSEKAALFSCNFTDFIATRLETKHSIICDRGGCVSLHILDDCGKFMNHTLS</sequence>
<organism evidence="1 2">
    <name type="scientific">Bugula neritina</name>
    <name type="common">Brown bryozoan</name>
    <name type="synonym">Sertularia neritina</name>
    <dbReference type="NCBI Taxonomy" id="10212"/>
    <lineage>
        <taxon>Eukaryota</taxon>
        <taxon>Metazoa</taxon>
        <taxon>Spiralia</taxon>
        <taxon>Lophotrochozoa</taxon>
        <taxon>Bryozoa</taxon>
        <taxon>Gymnolaemata</taxon>
        <taxon>Cheilostomatida</taxon>
        <taxon>Flustrina</taxon>
        <taxon>Buguloidea</taxon>
        <taxon>Bugulidae</taxon>
        <taxon>Bugula</taxon>
    </lineage>
</organism>
<dbReference type="AlphaFoldDB" id="A0A7J7JAF5"/>
<comment type="caution">
    <text evidence="1">The sequence shown here is derived from an EMBL/GenBank/DDBJ whole genome shotgun (WGS) entry which is preliminary data.</text>
</comment>
<proteinExistence type="predicted"/>
<dbReference type="EMBL" id="VXIV02002771">
    <property type="protein sequence ID" value="KAF6023025.1"/>
    <property type="molecule type" value="Genomic_DNA"/>
</dbReference>
<keyword evidence="2" id="KW-1185">Reference proteome</keyword>
<evidence type="ECO:0000313" key="1">
    <source>
        <dbReference type="EMBL" id="KAF6023025.1"/>
    </source>
</evidence>
<protein>
    <submittedName>
        <fullName evidence="1">Uncharacterized protein</fullName>
    </submittedName>
</protein>
<dbReference type="OrthoDB" id="74460at2759"/>
<dbReference type="Proteomes" id="UP000593567">
    <property type="component" value="Unassembled WGS sequence"/>
</dbReference>
<dbReference type="Pfam" id="PF12044">
    <property type="entry name" value="Metallopep"/>
    <property type="match status" value="1"/>
</dbReference>
<dbReference type="InterPro" id="IPR021917">
    <property type="entry name" value="Unchr_Zn-peptidase-like"/>
</dbReference>
<gene>
    <name evidence="1" type="ORF">EB796_018667</name>
</gene>
<name>A0A7J7JAF5_BUGNE</name>
<evidence type="ECO:0000313" key="2">
    <source>
        <dbReference type="Proteomes" id="UP000593567"/>
    </source>
</evidence>
<dbReference type="InterPro" id="IPR053002">
    <property type="entry name" value="Metalloproteinase_M10B"/>
</dbReference>